<dbReference type="Pfam" id="PF04255">
    <property type="entry name" value="DUF433"/>
    <property type="match status" value="1"/>
</dbReference>
<name>A0A6M5YWN3_9BACT</name>
<dbReference type="InterPro" id="IPR009057">
    <property type="entry name" value="Homeodomain-like_sf"/>
</dbReference>
<sequence>MTTPRIISDPKILFGKPVLAGTRISVELILEELGAGTSVDDLLREYPHLNREQILEAVRYAAQVIRTDVIYPLAPVLA</sequence>
<dbReference type="InterPro" id="IPR036388">
    <property type="entry name" value="WH-like_DNA-bd_sf"/>
</dbReference>
<dbReference type="KEGG" id="ftj:FTUN_5947"/>
<reference evidence="2" key="1">
    <citation type="submission" date="2020-05" db="EMBL/GenBank/DDBJ databases">
        <title>Frigoriglobus tundricola gen. nov., sp. nov., a psychrotolerant cellulolytic planctomycete of the family Gemmataceae with two divergent copies of 16S rRNA gene.</title>
        <authorList>
            <person name="Kulichevskaya I.S."/>
            <person name="Ivanova A.A."/>
            <person name="Naumoff D.G."/>
            <person name="Beletsky A.V."/>
            <person name="Rijpstra W.I.C."/>
            <person name="Sinninghe Damste J.S."/>
            <person name="Mardanov A.V."/>
            <person name="Ravin N.V."/>
            <person name="Dedysh S.N."/>
        </authorList>
    </citation>
    <scope>NUCLEOTIDE SEQUENCE [LARGE SCALE GENOMIC DNA]</scope>
    <source>
        <strain evidence="2">PL17</strain>
    </source>
</reference>
<accession>A0A6M5YWN3</accession>
<gene>
    <name evidence="1" type="ORF">FTUN_5947</name>
</gene>
<dbReference type="InterPro" id="IPR007367">
    <property type="entry name" value="DUF433"/>
</dbReference>
<evidence type="ECO:0000313" key="2">
    <source>
        <dbReference type="Proteomes" id="UP000503447"/>
    </source>
</evidence>
<dbReference type="SUPFAM" id="SSF46689">
    <property type="entry name" value="Homeodomain-like"/>
    <property type="match status" value="1"/>
</dbReference>
<evidence type="ECO:0008006" key="3">
    <source>
        <dbReference type="Google" id="ProtNLM"/>
    </source>
</evidence>
<dbReference type="EMBL" id="CP053452">
    <property type="protein sequence ID" value="QJW98359.1"/>
    <property type="molecule type" value="Genomic_DNA"/>
</dbReference>
<dbReference type="RefSeq" id="WP_171473566.1">
    <property type="nucleotide sequence ID" value="NZ_CP053452.2"/>
</dbReference>
<organism evidence="1 2">
    <name type="scientific">Frigoriglobus tundricola</name>
    <dbReference type="NCBI Taxonomy" id="2774151"/>
    <lineage>
        <taxon>Bacteria</taxon>
        <taxon>Pseudomonadati</taxon>
        <taxon>Planctomycetota</taxon>
        <taxon>Planctomycetia</taxon>
        <taxon>Gemmatales</taxon>
        <taxon>Gemmataceae</taxon>
        <taxon>Frigoriglobus</taxon>
    </lineage>
</organism>
<dbReference type="Gene3D" id="1.10.10.10">
    <property type="entry name" value="Winged helix-like DNA-binding domain superfamily/Winged helix DNA-binding domain"/>
    <property type="match status" value="1"/>
</dbReference>
<dbReference type="Proteomes" id="UP000503447">
    <property type="component" value="Chromosome"/>
</dbReference>
<dbReference type="AlphaFoldDB" id="A0A6M5YWN3"/>
<dbReference type="PANTHER" id="PTHR34849">
    <property type="entry name" value="SSL5025 PROTEIN"/>
    <property type="match status" value="1"/>
</dbReference>
<proteinExistence type="predicted"/>
<keyword evidence="2" id="KW-1185">Reference proteome</keyword>
<evidence type="ECO:0000313" key="1">
    <source>
        <dbReference type="EMBL" id="QJW98359.1"/>
    </source>
</evidence>
<protein>
    <recommendedName>
        <fullName evidence="3">Antitoxin</fullName>
    </recommendedName>
</protein>
<dbReference type="PANTHER" id="PTHR34849:SF3">
    <property type="entry name" value="SSR2962 PROTEIN"/>
    <property type="match status" value="1"/>
</dbReference>